<evidence type="ECO:0000313" key="2">
    <source>
        <dbReference type="Proteomes" id="UP000479000"/>
    </source>
</evidence>
<proteinExistence type="predicted"/>
<evidence type="ECO:0000313" key="1">
    <source>
        <dbReference type="EMBL" id="CAB0019910.1"/>
    </source>
</evidence>
<sequence>MRFKSSLPQSQSQGTGIRWKHRISETIWSSRCSHLVHSIRRFKSPLPQSHDQVTGIQWKHRIPETIRSSRCSHLLHSIRRHEIQELSATIPCPGHCGPMETQDFRNHQELA</sequence>
<protein>
    <submittedName>
        <fullName evidence="1">Uncharacterized protein</fullName>
    </submittedName>
</protein>
<dbReference type="EMBL" id="CADCXU010034692">
    <property type="protein sequence ID" value="CAB0019910.1"/>
    <property type="molecule type" value="Genomic_DNA"/>
</dbReference>
<dbReference type="Proteomes" id="UP000479000">
    <property type="component" value="Unassembled WGS sequence"/>
</dbReference>
<dbReference type="AlphaFoldDB" id="A0A6H5HQN9"/>
<feature type="non-terminal residue" evidence="1">
    <location>
        <position position="111"/>
    </location>
</feature>
<keyword evidence="2" id="KW-1185">Reference proteome</keyword>
<reference evidence="1 2" key="1">
    <citation type="submission" date="2020-02" db="EMBL/GenBank/DDBJ databases">
        <authorList>
            <person name="Ferguson B K."/>
        </authorList>
    </citation>
    <scope>NUCLEOTIDE SEQUENCE [LARGE SCALE GENOMIC DNA]</scope>
</reference>
<accession>A0A6H5HQN9</accession>
<gene>
    <name evidence="1" type="ORF">NTEN_LOCUS23550</name>
</gene>
<organism evidence="1 2">
    <name type="scientific">Nesidiocoris tenuis</name>
    <dbReference type="NCBI Taxonomy" id="355587"/>
    <lineage>
        <taxon>Eukaryota</taxon>
        <taxon>Metazoa</taxon>
        <taxon>Ecdysozoa</taxon>
        <taxon>Arthropoda</taxon>
        <taxon>Hexapoda</taxon>
        <taxon>Insecta</taxon>
        <taxon>Pterygota</taxon>
        <taxon>Neoptera</taxon>
        <taxon>Paraneoptera</taxon>
        <taxon>Hemiptera</taxon>
        <taxon>Heteroptera</taxon>
        <taxon>Panheteroptera</taxon>
        <taxon>Cimicomorpha</taxon>
        <taxon>Miridae</taxon>
        <taxon>Dicyphina</taxon>
        <taxon>Nesidiocoris</taxon>
    </lineage>
</organism>
<name>A0A6H5HQN9_9HEMI</name>